<feature type="region of interest" description="Disordered" evidence="5">
    <location>
        <begin position="48"/>
        <end position="103"/>
    </location>
</feature>
<evidence type="ECO:0000256" key="1">
    <source>
        <dbReference type="ARBA" id="ARBA00004123"/>
    </source>
</evidence>
<dbReference type="InterPro" id="IPR004827">
    <property type="entry name" value="bZIP"/>
</dbReference>
<evidence type="ECO:0000256" key="4">
    <source>
        <dbReference type="SAM" id="Coils"/>
    </source>
</evidence>
<name>A0A9Q0QLZ2_9ROSI</name>
<dbReference type="CDD" id="cd14707">
    <property type="entry name" value="bZIP_plant_BZIP46"/>
    <property type="match status" value="1"/>
</dbReference>
<gene>
    <name evidence="7" type="ORF">OIU74_009916</name>
</gene>
<evidence type="ECO:0000256" key="5">
    <source>
        <dbReference type="SAM" id="MobiDB-lite"/>
    </source>
</evidence>
<proteinExistence type="predicted"/>
<dbReference type="EMBL" id="JAPFFM010000015">
    <property type="protein sequence ID" value="KAJ6708696.1"/>
    <property type="molecule type" value="Genomic_DNA"/>
</dbReference>
<evidence type="ECO:0000313" key="8">
    <source>
        <dbReference type="Proteomes" id="UP001151752"/>
    </source>
</evidence>
<evidence type="ECO:0000313" key="7">
    <source>
        <dbReference type="EMBL" id="KAJ6708696.1"/>
    </source>
</evidence>
<dbReference type="GO" id="GO:0005634">
    <property type="term" value="C:nucleus"/>
    <property type="evidence" value="ECO:0007669"/>
    <property type="project" value="UniProtKB-SubCell"/>
</dbReference>
<dbReference type="Pfam" id="PF00170">
    <property type="entry name" value="bZIP_1"/>
    <property type="match status" value="1"/>
</dbReference>
<dbReference type="PANTHER" id="PTHR22952">
    <property type="entry name" value="CAMP-RESPONSE ELEMENT BINDING PROTEIN-RELATED"/>
    <property type="match status" value="1"/>
</dbReference>
<feature type="coiled-coil region" evidence="4">
    <location>
        <begin position="125"/>
        <end position="155"/>
    </location>
</feature>
<keyword evidence="3" id="KW-0539">Nucleus</keyword>
<dbReference type="Gene3D" id="1.20.5.170">
    <property type="match status" value="1"/>
</dbReference>
<reference evidence="7" key="1">
    <citation type="submission" date="2022-11" db="EMBL/GenBank/DDBJ databases">
        <authorList>
            <person name="Hyden B.L."/>
            <person name="Feng K."/>
            <person name="Yates T."/>
            <person name="Jawdy S."/>
            <person name="Smart L.B."/>
            <person name="Muchero W."/>
        </authorList>
    </citation>
    <scope>NUCLEOTIDE SEQUENCE</scope>
    <source>
        <tissue evidence="7">Shoot tip</tissue>
    </source>
</reference>
<keyword evidence="8" id="KW-1185">Reference proteome</keyword>
<dbReference type="GO" id="GO:0045893">
    <property type="term" value="P:positive regulation of DNA-templated transcription"/>
    <property type="evidence" value="ECO:0007669"/>
    <property type="project" value="InterPro"/>
</dbReference>
<evidence type="ECO:0000259" key="6">
    <source>
        <dbReference type="PROSITE" id="PS50217"/>
    </source>
</evidence>
<dbReference type="InterPro" id="IPR043452">
    <property type="entry name" value="BZIP46-like"/>
</dbReference>
<feature type="compositionally biased region" description="Low complexity" evidence="5">
    <location>
        <begin position="69"/>
        <end position="79"/>
    </location>
</feature>
<accession>A0A9Q0QLZ2</accession>
<reference evidence="7" key="2">
    <citation type="journal article" date="2023" name="Int. J. Mol. Sci.">
        <title>De Novo Assembly and Annotation of 11 Diverse Shrub Willow (Salix) Genomes Reveals Novel Gene Organization in Sex-Linked Regions.</title>
        <authorList>
            <person name="Hyden B."/>
            <person name="Feng K."/>
            <person name="Yates T.B."/>
            <person name="Jawdy S."/>
            <person name="Cereghino C."/>
            <person name="Smart L.B."/>
            <person name="Muchero W."/>
        </authorList>
    </citation>
    <scope>NUCLEOTIDE SEQUENCE</scope>
    <source>
        <tissue evidence="7">Shoot tip</tissue>
    </source>
</reference>
<dbReference type="PROSITE" id="PS00036">
    <property type="entry name" value="BZIP_BASIC"/>
    <property type="match status" value="1"/>
</dbReference>
<dbReference type="FunFam" id="1.20.5.170:FF:000036">
    <property type="entry name" value="ABSCISIC ACID-INSENSITIVE 5-like protein 2"/>
    <property type="match status" value="1"/>
</dbReference>
<dbReference type="GO" id="GO:0003677">
    <property type="term" value="F:DNA binding"/>
    <property type="evidence" value="ECO:0007669"/>
    <property type="project" value="UniProtKB-KW"/>
</dbReference>
<dbReference type="Proteomes" id="UP001151752">
    <property type="component" value="Chromosome 2"/>
</dbReference>
<dbReference type="AlphaFoldDB" id="A0A9Q0QLZ2"/>
<dbReference type="GO" id="GO:0003700">
    <property type="term" value="F:DNA-binding transcription factor activity"/>
    <property type="evidence" value="ECO:0007669"/>
    <property type="project" value="InterPro"/>
</dbReference>
<comment type="caution">
    <text evidence="7">The sequence shown here is derived from an EMBL/GenBank/DDBJ whole genome shotgun (WGS) entry which is preliminary data.</text>
</comment>
<keyword evidence="4" id="KW-0175">Coiled coil</keyword>
<feature type="domain" description="BZIP" evidence="6">
    <location>
        <begin position="100"/>
        <end position="150"/>
    </location>
</feature>
<dbReference type="PANTHER" id="PTHR22952:SF433">
    <property type="entry name" value="PROTEIN FD"/>
    <property type="match status" value="1"/>
</dbReference>
<dbReference type="SMART" id="SM00338">
    <property type="entry name" value="BRLZ"/>
    <property type="match status" value="1"/>
</dbReference>
<dbReference type="InterPro" id="IPR046347">
    <property type="entry name" value="bZIP_sf"/>
</dbReference>
<protein>
    <submittedName>
        <fullName evidence="7">PROTEIN FD-LIKE</fullName>
    </submittedName>
</protein>
<evidence type="ECO:0000256" key="2">
    <source>
        <dbReference type="ARBA" id="ARBA00023125"/>
    </source>
</evidence>
<evidence type="ECO:0000256" key="3">
    <source>
        <dbReference type="ARBA" id="ARBA00023242"/>
    </source>
</evidence>
<sequence>MEEVWNDINLASLHEQPSNYTGSNANANTNTNDHVLHGMTFQDLLATSSNKDTPTRVASKEPSSGGGNNLLKNSLGPSPATMLNLNYGKRPHENGDVSGGDRRHERMIKNRESAARSRARKQAYTTELELKVAMLGEENAKLRKQQERVSTVEEECSFSFFFFLILFSRYGTLNSHKARDHIIAFKSVVHTCDCSSWQQLLLSHQKSTPSIEPQQLHFEK</sequence>
<dbReference type="PROSITE" id="PS50217">
    <property type="entry name" value="BZIP"/>
    <property type="match status" value="1"/>
</dbReference>
<keyword evidence="2" id="KW-0238">DNA-binding</keyword>
<feature type="compositionally biased region" description="Basic and acidic residues" evidence="5">
    <location>
        <begin position="90"/>
        <end position="103"/>
    </location>
</feature>
<organism evidence="7 8">
    <name type="scientific">Salix koriyanagi</name>
    <dbReference type="NCBI Taxonomy" id="2511006"/>
    <lineage>
        <taxon>Eukaryota</taxon>
        <taxon>Viridiplantae</taxon>
        <taxon>Streptophyta</taxon>
        <taxon>Embryophyta</taxon>
        <taxon>Tracheophyta</taxon>
        <taxon>Spermatophyta</taxon>
        <taxon>Magnoliopsida</taxon>
        <taxon>eudicotyledons</taxon>
        <taxon>Gunneridae</taxon>
        <taxon>Pentapetalae</taxon>
        <taxon>rosids</taxon>
        <taxon>fabids</taxon>
        <taxon>Malpighiales</taxon>
        <taxon>Salicaceae</taxon>
        <taxon>Saliceae</taxon>
        <taxon>Salix</taxon>
    </lineage>
</organism>
<dbReference type="SUPFAM" id="SSF57959">
    <property type="entry name" value="Leucine zipper domain"/>
    <property type="match status" value="1"/>
</dbReference>
<comment type="subcellular location">
    <subcellularLocation>
        <location evidence="1">Nucleus</location>
    </subcellularLocation>
</comment>